<evidence type="ECO:0008006" key="3">
    <source>
        <dbReference type="Google" id="ProtNLM"/>
    </source>
</evidence>
<reference evidence="1 2" key="1">
    <citation type="submission" date="2023-07" db="EMBL/GenBank/DDBJ databases">
        <title>Sorghum-associated microbial communities from plants grown in Nebraska, USA.</title>
        <authorList>
            <person name="Schachtman D."/>
        </authorList>
    </citation>
    <scope>NUCLEOTIDE SEQUENCE [LARGE SCALE GENOMIC DNA]</scope>
    <source>
        <strain evidence="1 2">CC60</strain>
    </source>
</reference>
<evidence type="ECO:0000313" key="1">
    <source>
        <dbReference type="EMBL" id="MDQ0010999.1"/>
    </source>
</evidence>
<proteinExistence type="predicted"/>
<dbReference type="Proteomes" id="UP001237737">
    <property type="component" value="Unassembled WGS sequence"/>
</dbReference>
<organism evidence="1 2">
    <name type="scientific">Luteibacter jiangsuensis</name>
    <dbReference type="NCBI Taxonomy" id="637577"/>
    <lineage>
        <taxon>Bacteria</taxon>
        <taxon>Pseudomonadati</taxon>
        <taxon>Pseudomonadota</taxon>
        <taxon>Gammaproteobacteria</taxon>
        <taxon>Lysobacterales</taxon>
        <taxon>Rhodanobacteraceae</taxon>
        <taxon>Luteibacter</taxon>
    </lineage>
</organism>
<accession>A0ABT9T154</accession>
<dbReference type="EMBL" id="JAUSSK010000004">
    <property type="protein sequence ID" value="MDQ0010999.1"/>
    <property type="molecule type" value="Genomic_DNA"/>
</dbReference>
<evidence type="ECO:0000313" key="2">
    <source>
        <dbReference type="Proteomes" id="UP001237737"/>
    </source>
</evidence>
<dbReference type="RefSeq" id="WP_306851132.1">
    <property type="nucleotide sequence ID" value="NZ_JAUSSK010000004.1"/>
</dbReference>
<protein>
    <recommendedName>
        <fullName evidence="3">Cadherin domain-containing protein</fullName>
    </recommendedName>
</protein>
<gene>
    <name evidence="1" type="ORF">J2T07_003205</name>
</gene>
<keyword evidence="2" id="KW-1185">Reference proteome</keyword>
<comment type="caution">
    <text evidence="1">The sequence shown here is derived from an EMBL/GenBank/DDBJ whole genome shotgun (WGS) entry which is preliminary data.</text>
</comment>
<sequence>MPSPNTIIDVSLTITDAPPGQGQTSDRKYNYMFDPDRVHVTEGNTEIVYRLSGKHHDRFQMADLFTTDARSQFSGVEVIENGNAIRVLHANTVKQLTVVLVVVKDRDKQQNIGLDPQVTNDPTP</sequence>
<name>A0ABT9T154_9GAMM</name>